<dbReference type="Gene3D" id="2.60.120.10">
    <property type="entry name" value="Jelly Rolls"/>
    <property type="match status" value="1"/>
</dbReference>
<dbReference type="CDD" id="cd16367">
    <property type="entry name" value="DMSOR_beta_like"/>
    <property type="match status" value="1"/>
</dbReference>
<dbReference type="Gene3D" id="3.30.70.20">
    <property type="match status" value="3"/>
</dbReference>
<dbReference type="Pfam" id="PF13187">
    <property type="entry name" value="Fer4_9"/>
    <property type="match status" value="1"/>
</dbReference>
<feature type="domain" description="4Fe-4S ferredoxin-type" evidence="7">
    <location>
        <begin position="343"/>
        <end position="371"/>
    </location>
</feature>
<keyword evidence="3" id="KW-0677">Repeat</keyword>
<dbReference type="Gene3D" id="3.10.20.740">
    <property type="match status" value="1"/>
</dbReference>
<dbReference type="Pfam" id="PF00027">
    <property type="entry name" value="cNMP_binding"/>
    <property type="match status" value="1"/>
</dbReference>
<dbReference type="PROSITE" id="PS51379">
    <property type="entry name" value="4FE4S_FER_2"/>
    <property type="match status" value="3"/>
</dbReference>
<dbReference type="InterPro" id="IPR018488">
    <property type="entry name" value="cNMP-bd_CS"/>
</dbReference>
<dbReference type="InterPro" id="IPR014710">
    <property type="entry name" value="RmlC-like_jellyroll"/>
</dbReference>
<dbReference type="GO" id="GO:0051539">
    <property type="term" value="F:4 iron, 4 sulfur cluster binding"/>
    <property type="evidence" value="ECO:0007669"/>
    <property type="project" value="UniProtKB-KW"/>
</dbReference>
<sequence length="920" mass="101940">MPDFADPDISLGREEESLFARDDNDVLVRREKETRDRFNDLVTIVIDGYAVEVPRAVPKTDSQGNVLRDADGKEIPRTTTIYDAAAALVEQGLWSDEELKSRIPVLCHQRHVAPVAVCRMCSVHISSMKRGKLTAGRKLVPACQHRIETNMVVTTRAGMWGYNPEKRTTADEKVIERAAGDVNSSIRMLAEFLVADHCHEPLTPPRRYEDELSTVARSLGVIEVRDDEVEFKVRDSLQRAPELPSRNTAQEAIPKSRRIELPLLPTLEAKELNEERSDLRPAWEEWNALIDDNYPYSSRTVVVDHDRCILCDRCVRACSEVKPFKVIGHTGKGYGTRISFDLDSIMRDSTCVQCGECMNSCPTGALSLRRRVRPRAWEDSPEQIPVNPNTSFPKSSGFLTADEMQQVWLLYESPTRGPRVVFPFRSIPYSYLKWNEGAVRKWEIEPGEKKVLCEEGEYGSTAFLLQGSGTFEIYIRGAVATQKPGFFASLFGKKPSNTKAAGYGDLVKVAMGDELVLGEMTCVTQRPRVASVIGVAETGNRELVLGTDENGWPTVTPHPTRSGPVIVYEITRNMLDMMQRAASAREDIQEMYTLRAIQTGVQNGRIFQLLDTMERQLAVTFLLTEGVQFGRVAAGETIIAEGDTAAAFYIIRLGTVRVFTTAGGGEQVLRLLSVGDSFGETGLLSDRPGTRTATIAALDPVEVVRVPGPVFRKLCDRFPALKDGMKSAPRPAVPGVEKAPPPAVLRDYVRQGLYQGQKLLVLDLKSCTRCDECTRACADSHDGNARLLREGLRFGDFLVATSCRSCHKPYCMEGCPVDAIHRRGNHLEVVIENHCIGCGLCERNCPYGAIHMVPRGTPNPAAAEIPGGNPHMTAARRAVNCDLCNGDEPYCVQACPHEAAYRKTGPALLDEILHRLETHD</sequence>
<keyword evidence="4" id="KW-0408">Iron</keyword>
<evidence type="ECO:0000256" key="1">
    <source>
        <dbReference type="ARBA" id="ARBA00022485"/>
    </source>
</evidence>
<name>A0A6P2CTJ5_9BACT</name>
<dbReference type="FunFam" id="3.30.70.20:FF:000035">
    <property type="entry name" value="Iron hydrogenase 1"/>
    <property type="match status" value="1"/>
</dbReference>
<dbReference type="InterPro" id="IPR000595">
    <property type="entry name" value="cNMP-bd_dom"/>
</dbReference>
<keyword evidence="9" id="KW-1185">Reference proteome</keyword>
<feature type="domain" description="4Fe-4S ferredoxin-type" evidence="7">
    <location>
        <begin position="299"/>
        <end position="329"/>
    </location>
</feature>
<evidence type="ECO:0000313" key="8">
    <source>
        <dbReference type="EMBL" id="VTR92291.1"/>
    </source>
</evidence>
<dbReference type="PROSITE" id="PS00198">
    <property type="entry name" value="4FE4S_FER_1"/>
    <property type="match status" value="2"/>
</dbReference>
<dbReference type="SMART" id="SM00100">
    <property type="entry name" value="cNMP"/>
    <property type="match status" value="1"/>
</dbReference>
<dbReference type="InterPro" id="IPR017900">
    <property type="entry name" value="4Fe4S_Fe_S_CS"/>
</dbReference>
<dbReference type="InterPro" id="IPR036010">
    <property type="entry name" value="2Fe-2S_ferredoxin-like_sf"/>
</dbReference>
<dbReference type="PROSITE" id="PS00888">
    <property type="entry name" value="CNMP_BINDING_1"/>
    <property type="match status" value="1"/>
</dbReference>
<dbReference type="InterPro" id="IPR018490">
    <property type="entry name" value="cNMP-bd_dom_sf"/>
</dbReference>
<dbReference type="SUPFAM" id="SSF54862">
    <property type="entry name" value="4Fe-4S ferredoxins"/>
    <property type="match status" value="2"/>
</dbReference>
<gene>
    <name evidence="8" type="ORF">SOIL9_54230</name>
</gene>
<dbReference type="PROSITE" id="PS50042">
    <property type="entry name" value="CNMP_BINDING_3"/>
    <property type="match status" value="1"/>
</dbReference>
<feature type="domain" description="4Fe-4S ferredoxin-type" evidence="7">
    <location>
        <begin position="826"/>
        <end position="855"/>
    </location>
</feature>
<dbReference type="PANTHER" id="PTHR42859">
    <property type="entry name" value="OXIDOREDUCTASE"/>
    <property type="match status" value="1"/>
</dbReference>
<evidence type="ECO:0008006" key="10">
    <source>
        <dbReference type="Google" id="ProtNLM"/>
    </source>
</evidence>
<dbReference type="GO" id="GO:0046872">
    <property type="term" value="F:metal ion binding"/>
    <property type="evidence" value="ECO:0007669"/>
    <property type="project" value="UniProtKB-KW"/>
</dbReference>
<keyword evidence="1" id="KW-0004">4Fe-4S</keyword>
<evidence type="ECO:0000256" key="3">
    <source>
        <dbReference type="ARBA" id="ARBA00022737"/>
    </source>
</evidence>
<dbReference type="SUPFAM" id="SSF51206">
    <property type="entry name" value="cAMP-binding domain-like"/>
    <property type="match status" value="1"/>
</dbReference>
<evidence type="ECO:0000259" key="7">
    <source>
        <dbReference type="PROSITE" id="PS51379"/>
    </source>
</evidence>
<dbReference type="InterPro" id="IPR017896">
    <property type="entry name" value="4Fe4S_Fe-S-bd"/>
</dbReference>
<evidence type="ECO:0000256" key="4">
    <source>
        <dbReference type="ARBA" id="ARBA00023004"/>
    </source>
</evidence>
<evidence type="ECO:0000256" key="5">
    <source>
        <dbReference type="ARBA" id="ARBA00023014"/>
    </source>
</evidence>
<dbReference type="InterPro" id="IPR050294">
    <property type="entry name" value="RnfB_subfamily"/>
</dbReference>
<dbReference type="PANTHER" id="PTHR42859:SF17">
    <property type="entry name" value="ELECTRON TRANSPORT PROTEIN HYDN-RELATED"/>
    <property type="match status" value="1"/>
</dbReference>
<dbReference type="KEGG" id="gms:SOIL9_54230"/>
<keyword evidence="5" id="KW-0411">Iron-sulfur</keyword>
<dbReference type="CDD" id="cd00038">
    <property type="entry name" value="CAP_ED"/>
    <property type="match status" value="1"/>
</dbReference>
<feature type="domain" description="Cyclic nucleotide-binding" evidence="6">
    <location>
        <begin position="606"/>
        <end position="714"/>
    </location>
</feature>
<dbReference type="PRINTS" id="PR00103">
    <property type="entry name" value="CAMPKINASE"/>
</dbReference>
<dbReference type="CDD" id="cd00207">
    <property type="entry name" value="fer2"/>
    <property type="match status" value="1"/>
</dbReference>
<dbReference type="EMBL" id="LR593886">
    <property type="protein sequence ID" value="VTR92291.1"/>
    <property type="molecule type" value="Genomic_DNA"/>
</dbReference>
<dbReference type="PROSITE" id="PS00889">
    <property type="entry name" value="CNMP_BINDING_2"/>
    <property type="match status" value="1"/>
</dbReference>
<evidence type="ECO:0000256" key="2">
    <source>
        <dbReference type="ARBA" id="ARBA00022723"/>
    </source>
</evidence>
<protein>
    <recommendedName>
        <fullName evidence="10">Cyclic nucleotide-binding domain-containing protein</fullName>
    </recommendedName>
</protein>
<dbReference type="SUPFAM" id="SSF54292">
    <property type="entry name" value="2Fe-2S ferredoxin-like"/>
    <property type="match status" value="1"/>
</dbReference>
<organism evidence="8 9">
    <name type="scientific">Gemmata massiliana</name>
    <dbReference type="NCBI Taxonomy" id="1210884"/>
    <lineage>
        <taxon>Bacteria</taxon>
        <taxon>Pseudomonadati</taxon>
        <taxon>Planctomycetota</taxon>
        <taxon>Planctomycetia</taxon>
        <taxon>Gemmatales</taxon>
        <taxon>Gemmataceae</taxon>
        <taxon>Gemmata</taxon>
    </lineage>
</organism>
<dbReference type="InterPro" id="IPR001041">
    <property type="entry name" value="2Fe-2S_ferredoxin-type"/>
</dbReference>
<dbReference type="RefSeq" id="WP_162667181.1">
    <property type="nucleotide sequence ID" value="NZ_LR593886.1"/>
</dbReference>
<dbReference type="Pfam" id="PF12838">
    <property type="entry name" value="Fer4_7"/>
    <property type="match status" value="1"/>
</dbReference>
<reference evidence="8 9" key="1">
    <citation type="submission" date="2019-05" db="EMBL/GenBank/DDBJ databases">
        <authorList>
            <consortium name="Science for Life Laboratories"/>
        </authorList>
    </citation>
    <scope>NUCLEOTIDE SEQUENCE [LARGE SCALE GENOMIC DNA]</scope>
    <source>
        <strain evidence="8">Soil9</strain>
    </source>
</reference>
<accession>A0A6P2CTJ5</accession>
<proteinExistence type="predicted"/>
<evidence type="ECO:0000313" key="9">
    <source>
        <dbReference type="Proteomes" id="UP000464178"/>
    </source>
</evidence>
<evidence type="ECO:0000259" key="6">
    <source>
        <dbReference type="PROSITE" id="PS50042"/>
    </source>
</evidence>
<dbReference type="AlphaFoldDB" id="A0A6P2CTJ5"/>
<keyword evidence="2" id="KW-0479">Metal-binding</keyword>
<dbReference type="Proteomes" id="UP000464178">
    <property type="component" value="Chromosome"/>
</dbReference>